<feature type="signal peptide" evidence="1">
    <location>
        <begin position="1"/>
        <end position="26"/>
    </location>
</feature>
<dbReference type="AlphaFoldDB" id="A0AAW9JPS7"/>
<keyword evidence="1" id="KW-0732">Signal</keyword>
<dbReference type="EMBL" id="JAVBVO010000001">
    <property type="protein sequence ID" value="MDZ5757329.1"/>
    <property type="molecule type" value="Genomic_DNA"/>
</dbReference>
<evidence type="ECO:0000313" key="2">
    <source>
        <dbReference type="EMBL" id="MDZ5757329.1"/>
    </source>
</evidence>
<feature type="chain" id="PRO_5043353659" evidence="1">
    <location>
        <begin position="27"/>
        <end position="133"/>
    </location>
</feature>
<evidence type="ECO:0000313" key="3">
    <source>
        <dbReference type="Proteomes" id="UP001290462"/>
    </source>
</evidence>
<organism evidence="2 3">
    <name type="scientific">Carnobacterium maltaromaticum</name>
    <name type="common">Carnobacterium piscicola</name>
    <dbReference type="NCBI Taxonomy" id="2751"/>
    <lineage>
        <taxon>Bacteria</taxon>
        <taxon>Bacillati</taxon>
        <taxon>Bacillota</taxon>
        <taxon>Bacilli</taxon>
        <taxon>Lactobacillales</taxon>
        <taxon>Carnobacteriaceae</taxon>
        <taxon>Carnobacterium</taxon>
    </lineage>
</organism>
<sequence>MQIKRRVLMISTLLLSCAFLAQPVYASENTVYDRTNTLDFIDSPLLDEGILIEGSEHYTYFPNKVSRAVFGVYLTSWFQMKAPGLNRRWHVSYINGGKYQGWLYATGNKKLVTMNGDGTLFYSYEFSGLLEKK</sequence>
<gene>
    <name evidence="2" type="ORF">RAK27_01500</name>
</gene>
<comment type="caution">
    <text evidence="2">The sequence shown here is derived from an EMBL/GenBank/DDBJ whole genome shotgun (WGS) entry which is preliminary data.</text>
</comment>
<name>A0AAW9JPS7_CARML</name>
<evidence type="ECO:0000256" key="1">
    <source>
        <dbReference type="SAM" id="SignalP"/>
    </source>
</evidence>
<dbReference type="PROSITE" id="PS51257">
    <property type="entry name" value="PROKAR_LIPOPROTEIN"/>
    <property type="match status" value="1"/>
</dbReference>
<reference evidence="2" key="1">
    <citation type="submission" date="2023-08" db="EMBL/GenBank/DDBJ databases">
        <title>Genomic characterization of piscicolin 126 produced by Carnobacterium maltaromaticum CM22 strain isolated from salmon (Salmo salar).</title>
        <authorList>
            <person name="Gonzalez-Gragera E."/>
            <person name="Garcia-Lopez J.D."/>
            <person name="Teso-Perez C."/>
            <person name="Gimenez-Hernandez I."/>
            <person name="Peralta-Sanchez J.M."/>
            <person name="Valdivia E."/>
            <person name="Montalban-Lopez M."/>
            <person name="Martin-Platero A.M."/>
            <person name="Banos A."/>
            <person name="Martinez-Bueno M."/>
        </authorList>
    </citation>
    <scope>NUCLEOTIDE SEQUENCE</scope>
    <source>
        <strain evidence="2">CM22</strain>
    </source>
</reference>
<accession>A0AAW9JPS7</accession>
<dbReference type="RefSeq" id="WP_016356336.1">
    <property type="nucleotide sequence ID" value="NZ_CBCPHT010000004.1"/>
</dbReference>
<proteinExistence type="predicted"/>
<dbReference type="Proteomes" id="UP001290462">
    <property type="component" value="Unassembled WGS sequence"/>
</dbReference>
<protein>
    <submittedName>
        <fullName evidence="2">Uncharacterized protein</fullName>
    </submittedName>
</protein>